<feature type="compositionally biased region" description="Low complexity" evidence="2">
    <location>
        <begin position="199"/>
        <end position="216"/>
    </location>
</feature>
<accession>A0AAJ7WCB2</accession>
<dbReference type="RefSeq" id="XP_017881867.1">
    <property type="nucleotide sequence ID" value="XM_018026378.2"/>
</dbReference>
<dbReference type="Proteomes" id="UP000694925">
    <property type="component" value="Unplaced"/>
</dbReference>
<protein>
    <submittedName>
        <fullName evidence="5 6">Keratin, type I cytoskeletal 9-like</fullName>
    </submittedName>
</protein>
<evidence type="ECO:0000256" key="1">
    <source>
        <dbReference type="SAM" id="Coils"/>
    </source>
</evidence>
<reference evidence="5 6" key="1">
    <citation type="submission" date="2025-04" db="UniProtKB">
        <authorList>
            <consortium name="RefSeq"/>
        </authorList>
    </citation>
    <scope>IDENTIFICATION</scope>
    <source>
        <tissue evidence="5 6">Whole body</tissue>
    </source>
</reference>
<feature type="region of interest" description="Disordered" evidence="2">
    <location>
        <begin position="178"/>
        <end position="219"/>
    </location>
</feature>
<evidence type="ECO:0000256" key="2">
    <source>
        <dbReference type="SAM" id="MobiDB-lite"/>
    </source>
</evidence>
<sequence>MFGTTVTFGAIICLVASETVILQRIKRQDVPQEGGVIDNIFNIPITAIKQTAAAAQSFSPQNSQTIDSVLQIPISTLQAVGNLVKSTTGQRRQNAENAQKNRQERLDRLIAQRERQRLQRELLQQQRLKQQQVKRTIKVNNTDPFGFNNLSFLIGNHGILGSIVGSIQGMFGTYAHADSSHGSHGGSSHGGSSHGGSSHGSHGSQGTHGSHGSTSGNQNTYEVHENIEEDTNFTWHGNTGGTFSGSRPTSTQIVIQNKIAPKDKRPYPYKYSYDNLNRIQNKIAPTSEEDYPIENKIAPKSNKISFQS</sequence>
<evidence type="ECO:0000313" key="5">
    <source>
        <dbReference type="RefSeq" id="XP_017881867.1"/>
    </source>
</evidence>
<dbReference type="RefSeq" id="XP_026670210.1">
    <property type="nucleotide sequence ID" value="XM_026814409.1"/>
</dbReference>
<keyword evidence="4" id="KW-1185">Reference proteome</keyword>
<keyword evidence="1" id="KW-0175">Coiled coil</keyword>
<feature type="chain" id="PRO_5044709593" evidence="3">
    <location>
        <begin position="18"/>
        <end position="308"/>
    </location>
</feature>
<proteinExistence type="predicted"/>
<dbReference type="KEGG" id="ccal:108625988"/>
<name>A0AAJ7WCB2_9HYME</name>
<keyword evidence="3" id="KW-0732">Signal</keyword>
<feature type="coiled-coil region" evidence="1">
    <location>
        <begin position="92"/>
        <end position="135"/>
    </location>
</feature>
<organism evidence="4 6">
    <name type="scientific">Ceratina calcarata</name>
    <dbReference type="NCBI Taxonomy" id="156304"/>
    <lineage>
        <taxon>Eukaryota</taxon>
        <taxon>Metazoa</taxon>
        <taxon>Ecdysozoa</taxon>
        <taxon>Arthropoda</taxon>
        <taxon>Hexapoda</taxon>
        <taxon>Insecta</taxon>
        <taxon>Pterygota</taxon>
        <taxon>Neoptera</taxon>
        <taxon>Endopterygota</taxon>
        <taxon>Hymenoptera</taxon>
        <taxon>Apocrita</taxon>
        <taxon>Aculeata</taxon>
        <taxon>Apoidea</taxon>
        <taxon>Anthophila</taxon>
        <taxon>Apidae</taxon>
        <taxon>Ceratina</taxon>
        <taxon>Zadontomerus</taxon>
    </lineage>
</organism>
<feature type="signal peptide" evidence="3">
    <location>
        <begin position="1"/>
        <end position="17"/>
    </location>
</feature>
<evidence type="ECO:0000313" key="6">
    <source>
        <dbReference type="RefSeq" id="XP_026670210.1"/>
    </source>
</evidence>
<dbReference type="AlphaFoldDB" id="A0AAJ7WCB2"/>
<dbReference type="GeneID" id="108625988"/>
<evidence type="ECO:0000256" key="3">
    <source>
        <dbReference type="SAM" id="SignalP"/>
    </source>
</evidence>
<evidence type="ECO:0000313" key="4">
    <source>
        <dbReference type="Proteomes" id="UP000694925"/>
    </source>
</evidence>
<gene>
    <name evidence="5 6" type="primary">LOC108625988</name>
</gene>
<feature type="compositionally biased region" description="Gly residues" evidence="2">
    <location>
        <begin position="183"/>
        <end position="198"/>
    </location>
</feature>